<gene>
    <name evidence="2" type="ORF">DFR69_113169</name>
</gene>
<dbReference type="EMBL" id="QGTL01000013">
    <property type="protein sequence ID" value="PWV70455.1"/>
    <property type="molecule type" value="Genomic_DNA"/>
</dbReference>
<keyword evidence="3" id="KW-1185">Reference proteome</keyword>
<accession>A0A317N581</accession>
<reference evidence="2 3" key="1">
    <citation type="submission" date="2018-05" db="EMBL/GenBank/DDBJ databases">
        <title>Genomic Encyclopedia of Type Strains, Phase IV (KMG-IV): sequencing the most valuable type-strain genomes for metagenomic binning, comparative biology and taxonomic classification.</title>
        <authorList>
            <person name="Goeker M."/>
        </authorList>
    </citation>
    <scope>NUCLEOTIDE SEQUENCE [LARGE SCALE GENOMIC DNA]</scope>
    <source>
        <strain evidence="2 3">DSM 44717</strain>
    </source>
</reference>
<feature type="domain" description="4Fe-4S Wbl-type" evidence="1">
    <location>
        <begin position="29"/>
        <end position="92"/>
    </location>
</feature>
<dbReference type="RefSeq" id="WP_146229453.1">
    <property type="nucleotide sequence ID" value="NZ_QGTL01000013.1"/>
</dbReference>
<organism evidence="2 3">
    <name type="scientific">Nocardia neocaledoniensis</name>
    <dbReference type="NCBI Taxonomy" id="236511"/>
    <lineage>
        <taxon>Bacteria</taxon>
        <taxon>Bacillati</taxon>
        <taxon>Actinomycetota</taxon>
        <taxon>Actinomycetes</taxon>
        <taxon>Mycobacteriales</taxon>
        <taxon>Nocardiaceae</taxon>
        <taxon>Nocardia</taxon>
    </lineage>
</organism>
<proteinExistence type="predicted"/>
<dbReference type="InterPro" id="IPR034768">
    <property type="entry name" value="4FE4S_WBL"/>
</dbReference>
<dbReference type="AlphaFoldDB" id="A0A317N581"/>
<evidence type="ECO:0000313" key="3">
    <source>
        <dbReference type="Proteomes" id="UP000246410"/>
    </source>
</evidence>
<name>A0A317N581_9NOCA</name>
<dbReference type="PROSITE" id="PS51674">
    <property type="entry name" value="4FE4S_WBL"/>
    <property type="match status" value="1"/>
</dbReference>
<evidence type="ECO:0000313" key="2">
    <source>
        <dbReference type="EMBL" id="PWV70455.1"/>
    </source>
</evidence>
<comment type="caution">
    <text evidence="2">The sequence shown here is derived from an EMBL/GenBank/DDBJ whole genome shotgun (WGS) entry which is preliminary data.</text>
</comment>
<protein>
    <recommendedName>
        <fullName evidence="1">4Fe-4S Wbl-type domain-containing protein</fullName>
    </recommendedName>
</protein>
<sequence>MSITWHDSPVAEDALFPVSSDPAPRLRPSCADRPDEWDMERGNAETWREAVRICGECPLFVQCAELAGALAAKGQRPRAMIWAGVAYDGAGAVIQDLEWYRPDSRHSRGLRVIRTSSRPCATTAPISAPRRHLVLGRPLGSTGTNGS</sequence>
<evidence type="ECO:0000259" key="1">
    <source>
        <dbReference type="PROSITE" id="PS51674"/>
    </source>
</evidence>
<dbReference type="Proteomes" id="UP000246410">
    <property type="component" value="Unassembled WGS sequence"/>
</dbReference>